<name>A0A9N9GDA7_9GLOM</name>
<dbReference type="EMBL" id="CAJVQA010004413">
    <property type="protein sequence ID" value="CAG8598329.1"/>
    <property type="molecule type" value="Genomic_DNA"/>
</dbReference>
<dbReference type="InterPro" id="IPR043502">
    <property type="entry name" value="DNA/RNA_pol_sf"/>
</dbReference>
<comment type="caution">
    <text evidence="1">The sequence shown here is derived from an EMBL/GenBank/DDBJ whole genome shotgun (WGS) entry which is preliminary data.</text>
</comment>
<sequence>MRTLIKQTSSNLLNGIYPNQFYHAYPNQFYHAFGKSQVVDISKVLTGKDIWTVTAQDLTTYFIDQVVQLERNRRITWRDTGIEIGMILNQNMGYLFKEMQKFISQGGIFVEADATAFDSHLNRFLFEGLKLENHPKRNEITSIFKCKYDQIQDAYIFGITEYSCNIFSLGIDSFKDYQYILAAYPNRYITYKTFIDNINNENFLKAKIILQHSEHCYSNTGLAILTNNLEAYNNEHCVVVTSVNCSETIKLKQKLKDKLVNKIILDPQFRKEAIQTDNWSKIYRLWHEIINGQLVREAPLYCIHSKIIIPNELNDYKNYEKILEKYKKHGGGTEQSATSWDNTWAFRITFIAAWLHYHNYKYLISDFFKQNLLYNNGDDSIWGCKIKRSRLNMDRFIDAFNYFGMDLEVEFHNDIEAIQYLVYHDNSATLQRRISTRYYQASPKSYQYLHASIMRSLAYKLRVEVPHMTLTTDQKCKDKNKWFLQVNVEKKKMLSDMSVQQRDFINFFKSFKFPTYYSKDTPYILNDELTEFFQQLPRQSYKYQPTILTLLPDPTFHTISMYSEKFLYPQNFYFNYNTKSENFIAGSSYPKKVLKSEFILQTLNLPRSLYNHQLVFIIVIIFHLVDKFAKLIRKWQQAKMQSQERHSSDRAAPDLTKDYTTFHEKDTDMLKSFDLMKQDNVAYKIVLSSATPSAPPQILHTTTFDTGFETANSQRSTYALHRGNSTKSIPDDQMNIATNVINAGIDIKGLRCLIDTGLDLVMIETN</sequence>
<reference evidence="1" key="1">
    <citation type="submission" date="2021-06" db="EMBL/GenBank/DDBJ databases">
        <authorList>
            <person name="Kallberg Y."/>
            <person name="Tangrot J."/>
            <person name="Rosling A."/>
        </authorList>
    </citation>
    <scope>NUCLEOTIDE SEQUENCE</scope>
    <source>
        <strain evidence="1">FL966</strain>
    </source>
</reference>
<dbReference type="Proteomes" id="UP000789759">
    <property type="component" value="Unassembled WGS sequence"/>
</dbReference>
<protein>
    <submittedName>
        <fullName evidence="1">10546_t:CDS:1</fullName>
    </submittedName>
</protein>
<evidence type="ECO:0000313" key="2">
    <source>
        <dbReference type="Proteomes" id="UP000789759"/>
    </source>
</evidence>
<dbReference type="AlphaFoldDB" id="A0A9N9GDA7"/>
<proteinExistence type="predicted"/>
<keyword evidence="2" id="KW-1185">Reference proteome</keyword>
<accession>A0A9N9GDA7</accession>
<gene>
    <name evidence="1" type="ORF">CPELLU_LOCUS6869</name>
</gene>
<organism evidence="1 2">
    <name type="scientific">Cetraspora pellucida</name>
    <dbReference type="NCBI Taxonomy" id="1433469"/>
    <lineage>
        <taxon>Eukaryota</taxon>
        <taxon>Fungi</taxon>
        <taxon>Fungi incertae sedis</taxon>
        <taxon>Mucoromycota</taxon>
        <taxon>Glomeromycotina</taxon>
        <taxon>Glomeromycetes</taxon>
        <taxon>Diversisporales</taxon>
        <taxon>Gigasporaceae</taxon>
        <taxon>Cetraspora</taxon>
    </lineage>
</organism>
<dbReference type="OrthoDB" id="2492517at2759"/>
<evidence type="ECO:0000313" key="1">
    <source>
        <dbReference type="EMBL" id="CAG8598329.1"/>
    </source>
</evidence>
<dbReference type="SUPFAM" id="SSF56672">
    <property type="entry name" value="DNA/RNA polymerases"/>
    <property type="match status" value="2"/>
</dbReference>